<dbReference type="SUPFAM" id="SSF52540">
    <property type="entry name" value="P-loop containing nucleoside triphosphate hydrolases"/>
    <property type="match status" value="1"/>
</dbReference>
<dbReference type="SMART" id="SM00382">
    <property type="entry name" value="AAA"/>
    <property type="match status" value="1"/>
</dbReference>
<evidence type="ECO:0000313" key="7">
    <source>
        <dbReference type="Proteomes" id="UP000190539"/>
    </source>
</evidence>
<evidence type="ECO:0000256" key="2">
    <source>
        <dbReference type="ARBA" id="ARBA00022448"/>
    </source>
</evidence>
<dbReference type="InterPro" id="IPR003593">
    <property type="entry name" value="AAA+_ATPase"/>
</dbReference>
<dbReference type="Proteomes" id="UP000190539">
    <property type="component" value="Unassembled WGS sequence"/>
</dbReference>
<comment type="caution">
    <text evidence="6">The sequence shown here is derived from an EMBL/GenBank/DDBJ whole genome shotgun (WGS) entry which is preliminary data.</text>
</comment>
<dbReference type="STRING" id="83656.B1H18_28565"/>
<name>A0A1V4A1J1_9ACTN</name>
<proteinExistence type="inferred from homology"/>
<feature type="domain" description="ABC transporter" evidence="5">
    <location>
        <begin position="3"/>
        <end position="225"/>
    </location>
</feature>
<evidence type="ECO:0000256" key="3">
    <source>
        <dbReference type="ARBA" id="ARBA00022741"/>
    </source>
</evidence>
<dbReference type="Gene3D" id="3.40.50.300">
    <property type="entry name" value="P-loop containing nucleotide triphosphate hydrolases"/>
    <property type="match status" value="1"/>
</dbReference>
<reference evidence="6 7" key="1">
    <citation type="submission" date="2017-02" db="EMBL/GenBank/DDBJ databases">
        <title>Draft Genome Sequence of Streptomyces tsukubaensis F601, a Producer of the immunosuppressant tacrolimus FK506.</title>
        <authorList>
            <person name="Zong G."/>
            <person name="Zhong C."/>
            <person name="Fu J."/>
            <person name="Qin R."/>
            <person name="Cao G."/>
        </authorList>
    </citation>
    <scope>NUCLEOTIDE SEQUENCE [LARGE SCALE GENOMIC DNA]</scope>
    <source>
        <strain evidence="6 7">F601</strain>
    </source>
</reference>
<sequence>MSVRIRRTLVIDTVDLDLGPGVHAVLGSNGSGKTTLLRTLATATAHSEGTLRLLDRDPVGSSLREIRRRLGYLPQSFGLYRGYTVREFLGYAAWLKEMPGRRIPAAVEEAAERTGLMNRIDAKIRTLSGGTRQRVGIAQAIVNEPRLLILDEPDVGLDAESRADFLSLLGYLAEASCVVISTHMPQEVHDAFSTATVLDRGKVAFHGSPVEAAAYRQQSAAPRRSMRPSG</sequence>
<comment type="similarity">
    <text evidence="1">Belongs to the ABC transporter superfamily.</text>
</comment>
<keyword evidence="7" id="KW-1185">Reference proteome</keyword>
<keyword evidence="3" id="KW-0547">Nucleotide-binding</keyword>
<evidence type="ECO:0000256" key="4">
    <source>
        <dbReference type="ARBA" id="ARBA00022840"/>
    </source>
</evidence>
<dbReference type="EMBL" id="MVFC01000035">
    <property type="protein sequence ID" value="OON72713.1"/>
    <property type="molecule type" value="Genomic_DNA"/>
</dbReference>
<accession>A0A1V4A1J1</accession>
<dbReference type="GO" id="GO:0016887">
    <property type="term" value="F:ATP hydrolysis activity"/>
    <property type="evidence" value="ECO:0007669"/>
    <property type="project" value="InterPro"/>
</dbReference>
<dbReference type="PROSITE" id="PS50893">
    <property type="entry name" value="ABC_TRANSPORTER_2"/>
    <property type="match status" value="1"/>
</dbReference>
<dbReference type="PANTHER" id="PTHR43335:SF2">
    <property type="entry name" value="ABC TRANSPORTER, ATP-BINDING PROTEIN"/>
    <property type="match status" value="1"/>
</dbReference>
<dbReference type="PANTHER" id="PTHR43335">
    <property type="entry name" value="ABC TRANSPORTER, ATP-BINDING PROTEIN"/>
    <property type="match status" value="1"/>
</dbReference>
<dbReference type="AlphaFoldDB" id="A0A1V4A1J1"/>
<dbReference type="GO" id="GO:0005524">
    <property type="term" value="F:ATP binding"/>
    <property type="evidence" value="ECO:0007669"/>
    <property type="project" value="UniProtKB-KW"/>
</dbReference>
<evidence type="ECO:0000256" key="1">
    <source>
        <dbReference type="ARBA" id="ARBA00005417"/>
    </source>
</evidence>
<dbReference type="InterPro" id="IPR027417">
    <property type="entry name" value="P-loop_NTPase"/>
</dbReference>
<organism evidence="6 7">
    <name type="scientific">Streptomyces tsukubensis</name>
    <dbReference type="NCBI Taxonomy" id="83656"/>
    <lineage>
        <taxon>Bacteria</taxon>
        <taxon>Bacillati</taxon>
        <taxon>Actinomycetota</taxon>
        <taxon>Actinomycetes</taxon>
        <taxon>Kitasatosporales</taxon>
        <taxon>Streptomycetaceae</taxon>
        <taxon>Streptomyces</taxon>
    </lineage>
</organism>
<dbReference type="Pfam" id="PF00005">
    <property type="entry name" value="ABC_tran"/>
    <property type="match status" value="1"/>
</dbReference>
<protein>
    <recommendedName>
        <fullName evidence="5">ABC transporter domain-containing protein</fullName>
    </recommendedName>
</protein>
<gene>
    <name evidence="6" type="ORF">B1H18_28565</name>
</gene>
<evidence type="ECO:0000259" key="5">
    <source>
        <dbReference type="PROSITE" id="PS50893"/>
    </source>
</evidence>
<keyword evidence="4" id="KW-0067">ATP-binding</keyword>
<dbReference type="InterPro" id="IPR003439">
    <property type="entry name" value="ABC_transporter-like_ATP-bd"/>
</dbReference>
<keyword evidence="2" id="KW-0813">Transport</keyword>
<evidence type="ECO:0000313" key="6">
    <source>
        <dbReference type="EMBL" id="OON72713.1"/>
    </source>
</evidence>